<dbReference type="PANTHER" id="PTHR23318:SF0">
    <property type="entry name" value="SERINE_THREONINE-PROTEIN PHOSPHATASE 4 REGULATORY SUBUNIT 3"/>
    <property type="match status" value="1"/>
</dbReference>
<feature type="domain" description="Serine/threonine-protein phosphatase 4 regulatory subunit 3-like central" evidence="5">
    <location>
        <begin position="168"/>
        <end position="660"/>
    </location>
</feature>
<dbReference type="InterPro" id="IPR051137">
    <property type="entry name" value="PP4R3-like"/>
</dbReference>
<feature type="compositionally biased region" description="Low complexity" evidence="4">
    <location>
        <begin position="746"/>
        <end position="756"/>
    </location>
</feature>
<dbReference type="SUPFAM" id="SSF50156">
    <property type="entry name" value="PDZ domain-like"/>
    <property type="match status" value="1"/>
</dbReference>
<dbReference type="GO" id="GO:0030289">
    <property type="term" value="C:protein phosphatase 4 complex"/>
    <property type="evidence" value="ECO:0007669"/>
    <property type="project" value="TreeGrafter"/>
</dbReference>
<reference evidence="7 8" key="1">
    <citation type="journal article" date="2023" name="BMC Biol.">
        <title>The compact genome of the sponge Oopsacas minuta (Hexactinellida) is lacking key metazoan core genes.</title>
        <authorList>
            <person name="Santini S."/>
            <person name="Schenkelaars Q."/>
            <person name="Jourda C."/>
            <person name="Duchesne M."/>
            <person name="Belahbib H."/>
            <person name="Rocher C."/>
            <person name="Selva M."/>
            <person name="Riesgo A."/>
            <person name="Vervoort M."/>
            <person name="Leys S.P."/>
            <person name="Kodjabachian L."/>
            <person name="Le Bivic A."/>
            <person name="Borchiellini C."/>
            <person name="Claverie J.M."/>
            <person name="Renard E."/>
        </authorList>
    </citation>
    <scope>NUCLEOTIDE SEQUENCE [LARGE SCALE GENOMIC DNA]</scope>
    <source>
        <strain evidence="7">SPO-2</strain>
    </source>
</reference>
<dbReference type="InterPro" id="IPR006887">
    <property type="entry name" value="P4R3-like_central_dom"/>
</dbReference>
<keyword evidence="8" id="KW-1185">Reference proteome</keyword>
<dbReference type="GO" id="GO:0005654">
    <property type="term" value="C:nucleoplasm"/>
    <property type="evidence" value="ECO:0007669"/>
    <property type="project" value="TreeGrafter"/>
</dbReference>
<protein>
    <submittedName>
        <fullName evidence="7">Serine/threonine-protein phosphatase 4 regulatory subunit 3A-like isoform X2</fullName>
    </submittedName>
</protein>
<organism evidence="7 8">
    <name type="scientific">Oopsacas minuta</name>
    <dbReference type="NCBI Taxonomy" id="111878"/>
    <lineage>
        <taxon>Eukaryota</taxon>
        <taxon>Metazoa</taxon>
        <taxon>Porifera</taxon>
        <taxon>Hexactinellida</taxon>
        <taxon>Hexasterophora</taxon>
        <taxon>Lyssacinosida</taxon>
        <taxon>Leucopsacidae</taxon>
        <taxon>Oopsacas</taxon>
    </lineage>
</organism>
<evidence type="ECO:0000313" key="8">
    <source>
        <dbReference type="Proteomes" id="UP001165289"/>
    </source>
</evidence>
<name>A0AAV7K0X7_9METZ</name>
<gene>
    <name evidence="7" type="ORF">LOD99_2793</name>
</gene>
<dbReference type="GO" id="GO:0072542">
    <property type="term" value="F:protein phosphatase activator activity"/>
    <property type="evidence" value="ECO:0007669"/>
    <property type="project" value="TreeGrafter"/>
</dbReference>
<evidence type="ECO:0000256" key="1">
    <source>
        <dbReference type="ARBA" id="ARBA00004123"/>
    </source>
</evidence>
<evidence type="ECO:0000256" key="3">
    <source>
        <dbReference type="ARBA" id="ARBA00023242"/>
    </source>
</evidence>
<dbReference type="Proteomes" id="UP001165289">
    <property type="component" value="Unassembled WGS sequence"/>
</dbReference>
<dbReference type="Gene3D" id="2.30.29.30">
    <property type="entry name" value="Pleckstrin-homology domain (PH domain)/Phosphotyrosine-binding domain (PTB)"/>
    <property type="match status" value="1"/>
</dbReference>
<comment type="similarity">
    <text evidence="2">Belongs to the SMEK family.</text>
</comment>
<sequence>MMDQNGDQFSHQDSIRENGVEDMMVETRRRVKLFVLNEAHDWEDKGTGHVTVVFQEYLHGLALVVRSEDNGAVLLESRIESDRVYQKQDATLIVWDENEIEKALSFQERQGCDDVWSKIREVQGRNELGEISDNLTHMEGFEDDQIFQNSQEIYAIEMPVVNTENLPNIYELLTKYTNPVVDKDNVVAAIENEDYVRKLLEFFQICERDKDTENLQTLYRIFKNLFLMNRTAILQIMLSETNIIDVIGCLEYDPRVTTPSTHREFIRKQASFKDVIPITNTELLTKIHLMYKMQYIQDAILPAPSMFEENLMNALAQYILFQKIEIIEMIEKEETFLMDLFGGIEEENREGITPDKFKNLVFLLKEICLFSQAAQNPASKHNFSLILWNNGMMKSLGIILSSDDDVILQSGVDILLTMTEFAGTSIQLKITTEAETQEEDEQIINLLINTLVDPHKSSLDASTFHLLRTLIDPETFIPDMKPVDRTTFLSYFYKNCMHHLIAPLLAVTTDTRIHHLLDTVDNTEILANIIQLLAFCVEQHTYHSRVYIINKNLLSRVVVLLTSKHSHLVLMTIRLVRKILGMKEEGLNSYIIKNNLLQPLTSLLIATPKYNMINSACLELFSFILKEKTRGLLKYLIETLPEVKEIRYVELFTKMQIEYDHMKETEINPSRELEGLMSMQWSAKERDEQRREERDEEAWFDRDDDVYAINSSSPGEDATPMSTEPHPAITASPIKDSSPDSPTPPSSSVSVRTPTRLVEYEPDSDEDTDPEEVLDPFPVPTTSQPNIPTPDPLHPSSTPEDKIKPLSNPPDIELISPAKRPLKFVFPPARYLQSDDNYVQWTSQLRVLTFIKPKGEKVLGIRFRQVNIKAIDAALSKDSPSTVPIITEIIPDTPAAHCPCLWINDHLLCIKGYIYTDTQYEARQLEGVIAKCTYVQIVVQRAVRIYGPEKIAFIAGKRQKFGITFMEKKNLYQGKLSTMISGFSSRAETEYLEKGLELKSIILSINDRTLSDLPLSEAIPILMQESFLQDNIKIRFTTLQKFCDSIKKDPDINLALVNQPGPIPKLVLKESPSLPIIGAGRIDDPLRSVFSHDAQHYNYLKVYILGVKLFEDVYELVGRLLHESTRPRVSPLEDTCFERPNFSPDLYPNCSLVDQLFRAASADERVITELDLDSEWRPVCYTPVLSNLSYPADLSVRSPVHKMSPLHHKLDVIGPSTPLGDTGYGLKRPSSISLITPSSSSSSISSEQSPDLMVRCDMSSPIPTAAITLVLLRNTRELSSLSPPDIFPLFKRSGLYVMVINLERIFSFFESEIHFYLKVLTELHSLPFQEPVKVFIVGLYDSLLETTVRALCWSLHGLFESLFNSHVILDSKKFETCVFPIRRSDRNMDTVHVLRQTLLAFSRGTYPDHGVCEEDSTGLLRIPDNFNRFRVCSLLQSTVPVLLSEYIGQILVETELPEHHLEIALSALVECTPFLAPDNLSDLNEEGILLRPGIFLRILKQLEKWSGGDGLDRYPEQREICKQLRSSCYFNPTVLIHAIMQSCYKLSQIARALLRWMEKLDYIHIIGGPISTAEFEKYSMNKSMTPKPGPKNIKVFMPSIALWNDYKKLDTSTVFCDAHVFYLDVSDPISSRFYFLFLSELLRAVHQSNMTSLSPTRREIGILPLYDFQLFKGASIARLFDQELLGCNLEIINHHDQFQIEFRAKFGSTPSQALPNLLRQIYSCGGKALNKMNLTDKGFNIAIGPACPVEGCPGKKKTSGLSKATVSFVQVIQSNHPTRYQGISPCEMRGPLPCWGRPGVHVIDLSVNFRHPTKIVSHYSQCQDQIITPDSPIVCCQQHSSLRDWAPHDPPI</sequence>
<feature type="region of interest" description="Disordered" evidence="4">
    <location>
        <begin position="670"/>
        <end position="804"/>
    </location>
</feature>
<comment type="subcellular location">
    <subcellularLocation>
        <location evidence="1">Nucleus</location>
    </subcellularLocation>
</comment>
<dbReference type="InterPro" id="IPR055236">
    <property type="entry name" value="EVH1_PP4R3"/>
</dbReference>
<comment type="caution">
    <text evidence="7">The sequence shown here is derived from an EMBL/GenBank/DDBJ whole genome shotgun (WGS) entry which is preliminary data.</text>
</comment>
<proteinExistence type="inferred from homology"/>
<dbReference type="PANTHER" id="PTHR23318">
    <property type="entry name" value="ATP SYNTHASE GAMMA-RELATED"/>
    <property type="match status" value="1"/>
</dbReference>
<dbReference type="SUPFAM" id="SSF48371">
    <property type="entry name" value="ARM repeat"/>
    <property type="match status" value="1"/>
</dbReference>
<evidence type="ECO:0000259" key="5">
    <source>
        <dbReference type="Pfam" id="PF04802"/>
    </source>
</evidence>
<dbReference type="EMBL" id="JAKMXF010000221">
    <property type="protein sequence ID" value="KAI6654914.1"/>
    <property type="molecule type" value="Genomic_DNA"/>
</dbReference>
<evidence type="ECO:0000313" key="7">
    <source>
        <dbReference type="EMBL" id="KAI6654914.1"/>
    </source>
</evidence>
<dbReference type="InterPro" id="IPR036034">
    <property type="entry name" value="PDZ_sf"/>
</dbReference>
<keyword evidence="3" id="KW-0539">Nucleus</keyword>
<dbReference type="SUPFAM" id="SSF50729">
    <property type="entry name" value="PH domain-like"/>
    <property type="match status" value="1"/>
</dbReference>
<dbReference type="InterPro" id="IPR011993">
    <property type="entry name" value="PH-like_dom_sf"/>
</dbReference>
<evidence type="ECO:0000256" key="4">
    <source>
        <dbReference type="SAM" id="MobiDB-lite"/>
    </source>
</evidence>
<feature type="domain" description="PP4R3 EVH1-like" evidence="6">
    <location>
        <begin position="28"/>
        <end position="123"/>
    </location>
</feature>
<feature type="compositionally biased region" description="Acidic residues" evidence="4">
    <location>
        <begin position="760"/>
        <end position="774"/>
    </location>
</feature>
<accession>A0AAV7K0X7</accession>
<dbReference type="InterPro" id="IPR016024">
    <property type="entry name" value="ARM-type_fold"/>
</dbReference>
<dbReference type="GO" id="GO:0006974">
    <property type="term" value="P:DNA damage response"/>
    <property type="evidence" value="ECO:0007669"/>
    <property type="project" value="TreeGrafter"/>
</dbReference>
<feature type="compositionally biased region" description="Basic and acidic residues" evidence="4">
    <location>
        <begin position="683"/>
        <end position="701"/>
    </location>
</feature>
<dbReference type="Pfam" id="PF22972">
    <property type="entry name" value="EVH1_PP4R3"/>
    <property type="match status" value="1"/>
</dbReference>
<dbReference type="Pfam" id="PF04802">
    <property type="entry name" value="PP4R3"/>
    <property type="match status" value="1"/>
</dbReference>
<evidence type="ECO:0000259" key="6">
    <source>
        <dbReference type="Pfam" id="PF22972"/>
    </source>
</evidence>
<evidence type="ECO:0000256" key="2">
    <source>
        <dbReference type="ARBA" id="ARBA00008809"/>
    </source>
</evidence>